<dbReference type="EMBL" id="RXNS01000012">
    <property type="protein sequence ID" value="RTR01977.1"/>
    <property type="molecule type" value="Genomic_DNA"/>
</dbReference>
<evidence type="ECO:0000313" key="2">
    <source>
        <dbReference type="EMBL" id="RTR01977.1"/>
    </source>
</evidence>
<organism evidence="2 3">
    <name type="scientific">Halomonas nitroreducens</name>
    <dbReference type="NCBI Taxonomy" id="447425"/>
    <lineage>
        <taxon>Bacteria</taxon>
        <taxon>Pseudomonadati</taxon>
        <taxon>Pseudomonadota</taxon>
        <taxon>Gammaproteobacteria</taxon>
        <taxon>Oceanospirillales</taxon>
        <taxon>Halomonadaceae</taxon>
        <taxon>Halomonas</taxon>
    </lineage>
</organism>
<evidence type="ECO:0000313" key="3">
    <source>
        <dbReference type="Proteomes" id="UP000267400"/>
    </source>
</evidence>
<evidence type="ECO:0000256" key="1">
    <source>
        <dbReference type="SAM" id="MobiDB-lite"/>
    </source>
</evidence>
<dbReference type="AlphaFoldDB" id="A0A431V218"/>
<protein>
    <submittedName>
        <fullName evidence="2">Uncharacterized protein</fullName>
    </submittedName>
</protein>
<dbReference type="Proteomes" id="UP000267400">
    <property type="component" value="Unassembled WGS sequence"/>
</dbReference>
<sequence>MPDREIPRKIFDPYRRVTDDMNWDTHRPIYEAPFLPTENNQDDEKSGDEQEDEATDVIQDHTHLRS</sequence>
<name>A0A431V218_9GAMM</name>
<proteinExistence type="predicted"/>
<dbReference type="RefSeq" id="WP_126484874.1">
    <property type="nucleotide sequence ID" value="NZ_RXNS01000012.1"/>
</dbReference>
<keyword evidence="3" id="KW-1185">Reference proteome</keyword>
<feature type="region of interest" description="Disordered" evidence="1">
    <location>
        <begin position="29"/>
        <end position="66"/>
    </location>
</feature>
<comment type="caution">
    <text evidence="2">The sequence shown here is derived from an EMBL/GenBank/DDBJ whole genome shotgun (WGS) entry which is preliminary data.</text>
</comment>
<reference evidence="2 3" key="1">
    <citation type="submission" date="2018-12" db="EMBL/GenBank/DDBJ databases">
        <authorList>
            <person name="Yu L."/>
        </authorList>
    </citation>
    <scope>NUCLEOTIDE SEQUENCE [LARGE SCALE GENOMIC DNA]</scope>
    <source>
        <strain evidence="2 3">11S</strain>
    </source>
</reference>
<accession>A0A431V218</accession>
<gene>
    <name evidence="2" type="ORF">EKG36_13290</name>
</gene>